<accession>S8ESS9</accession>
<protein>
    <submittedName>
        <fullName evidence="2">Uncharacterized protein</fullName>
    </submittedName>
</protein>
<gene>
    <name evidence="2" type="ORF">FOMPIDRAFT_1137311</name>
</gene>
<dbReference type="STRING" id="743788.S8ESS9"/>
<dbReference type="InParanoid" id="S8ESS9"/>
<name>S8ESS9_FOMSC</name>
<evidence type="ECO:0000313" key="3">
    <source>
        <dbReference type="Proteomes" id="UP000015241"/>
    </source>
</evidence>
<proteinExistence type="predicted"/>
<evidence type="ECO:0000313" key="2">
    <source>
        <dbReference type="EMBL" id="EPS92780.1"/>
    </source>
</evidence>
<reference evidence="2 3" key="1">
    <citation type="journal article" date="2012" name="Science">
        <title>The Paleozoic origin of enzymatic lignin decomposition reconstructed from 31 fungal genomes.</title>
        <authorList>
            <person name="Floudas D."/>
            <person name="Binder M."/>
            <person name="Riley R."/>
            <person name="Barry K."/>
            <person name="Blanchette R.A."/>
            <person name="Henrissat B."/>
            <person name="Martinez A.T."/>
            <person name="Otillar R."/>
            <person name="Spatafora J.W."/>
            <person name="Yadav J.S."/>
            <person name="Aerts A."/>
            <person name="Benoit I."/>
            <person name="Boyd A."/>
            <person name="Carlson A."/>
            <person name="Copeland A."/>
            <person name="Coutinho P.M."/>
            <person name="de Vries R.P."/>
            <person name="Ferreira P."/>
            <person name="Findley K."/>
            <person name="Foster B."/>
            <person name="Gaskell J."/>
            <person name="Glotzer D."/>
            <person name="Gorecki P."/>
            <person name="Heitman J."/>
            <person name="Hesse C."/>
            <person name="Hori C."/>
            <person name="Igarashi K."/>
            <person name="Jurgens J.A."/>
            <person name="Kallen N."/>
            <person name="Kersten P."/>
            <person name="Kohler A."/>
            <person name="Kuees U."/>
            <person name="Kumar T.K.A."/>
            <person name="Kuo A."/>
            <person name="LaButti K."/>
            <person name="Larrondo L.F."/>
            <person name="Lindquist E."/>
            <person name="Ling A."/>
            <person name="Lombard V."/>
            <person name="Lucas S."/>
            <person name="Lundell T."/>
            <person name="Martin R."/>
            <person name="McLaughlin D.J."/>
            <person name="Morgenstern I."/>
            <person name="Morin E."/>
            <person name="Murat C."/>
            <person name="Nagy L.G."/>
            <person name="Nolan M."/>
            <person name="Ohm R.A."/>
            <person name="Patyshakuliyeva A."/>
            <person name="Rokas A."/>
            <person name="Ruiz-Duenas F.J."/>
            <person name="Sabat G."/>
            <person name="Salamov A."/>
            <person name="Samejima M."/>
            <person name="Schmutz J."/>
            <person name="Slot J.C."/>
            <person name="St John F."/>
            <person name="Stenlid J."/>
            <person name="Sun H."/>
            <person name="Sun S."/>
            <person name="Syed K."/>
            <person name="Tsang A."/>
            <person name="Wiebenga A."/>
            <person name="Young D."/>
            <person name="Pisabarro A."/>
            <person name="Eastwood D.C."/>
            <person name="Martin F."/>
            <person name="Cullen D."/>
            <person name="Grigoriev I.V."/>
            <person name="Hibbett D.S."/>
        </authorList>
    </citation>
    <scope>NUCLEOTIDE SEQUENCE</scope>
    <source>
        <strain evidence="3">FP-58527</strain>
    </source>
</reference>
<dbReference type="HOGENOM" id="CLU_1214785_0_0_1"/>
<feature type="compositionally biased region" description="Basic and acidic residues" evidence="1">
    <location>
        <begin position="1"/>
        <end position="20"/>
    </location>
</feature>
<organism evidence="2 3">
    <name type="scientific">Fomitopsis schrenkii</name>
    <name type="common">Brown rot fungus</name>
    <dbReference type="NCBI Taxonomy" id="2126942"/>
    <lineage>
        <taxon>Eukaryota</taxon>
        <taxon>Fungi</taxon>
        <taxon>Dikarya</taxon>
        <taxon>Basidiomycota</taxon>
        <taxon>Agaricomycotina</taxon>
        <taxon>Agaricomycetes</taxon>
        <taxon>Polyporales</taxon>
        <taxon>Fomitopsis</taxon>
    </lineage>
</organism>
<dbReference type="Proteomes" id="UP000015241">
    <property type="component" value="Unassembled WGS sequence"/>
</dbReference>
<dbReference type="AlphaFoldDB" id="S8ESS9"/>
<sequence>MKLDEPSTEGPHRPAVSDKAKLRHEHRQSVRKLFAKSAGLTSYSEDMLPKFRCDPVTAALAASDRRLAREVIWEVSEMNWRCELRALDALLIETSRSEWLRWEREQAVCDVWRETTTQSAYSALFCSGNSRFCWTPVAEEGWRERAGNLYAFARIMSRWPGFPTKLRDRLHVLEECSSPDDFDDLEKTAIAFYVSTFVQHYCLPSVPLRRLSFAPASGSSPAAIHTVS</sequence>
<evidence type="ECO:0000256" key="1">
    <source>
        <dbReference type="SAM" id="MobiDB-lite"/>
    </source>
</evidence>
<keyword evidence="3" id="KW-1185">Reference proteome</keyword>
<dbReference type="OrthoDB" id="2757637at2759"/>
<dbReference type="EMBL" id="KE504352">
    <property type="protein sequence ID" value="EPS92780.1"/>
    <property type="molecule type" value="Genomic_DNA"/>
</dbReference>
<feature type="region of interest" description="Disordered" evidence="1">
    <location>
        <begin position="1"/>
        <end position="24"/>
    </location>
</feature>